<keyword evidence="1" id="KW-0812">Transmembrane</keyword>
<evidence type="ECO:0000256" key="1">
    <source>
        <dbReference type="SAM" id="Phobius"/>
    </source>
</evidence>
<accession>A0ABS5MW57</accession>
<proteinExistence type="predicted"/>
<gene>
    <name evidence="2" type="ORF">KFS80_08270</name>
</gene>
<evidence type="ECO:0000313" key="3">
    <source>
        <dbReference type="Proteomes" id="UP000676035"/>
    </source>
</evidence>
<dbReference type="RefSeq" id="WP_212544489.1">
    <property type="nucleotide sequence ID" value="NZ_JAGYHF010000004.1"/>
</dbReference>
<evidence type="ECO:0000313" key="2">
    <source>
        <dbReference type="EMBL" id="MBS4078274.1"/>
    </source>
</evidence>
<feature type="transmembrane region" description="Helical" evidence="1">
    <location>
        <begin position="73"/>
        <end position="91"/>
    </location>
</feature>
<keyword evidence="3" id="KW-1185">Reference proteome</keyword>
<evidence type="ECO:0008006" key="4">
    <source>
        <dbReference type="Google" id="ProtNLM"/>
    </source>
</evidence>
<reference evidence="2 3" key="1">
    <citation type="submission" date="2021-04" db="EMBL/GenBank/DDBJ databases">
        <title>Pseudomonas rustica sp. nov. isolated from raw milk.</title>
        <authorList>
            <person name="Fiedler G."/>
            <person name="Gieschler S."/>
            <person name="Kabisch J."/>
            <person name="Grimmler C."/>
            <person name="Brinks E."/>
            <person name="Wagner N."/>
            <person name="Hetzer B."/>
            <person name="Franz C.M.A.P."/>
            <person name="Boehnlein C."/>
        </authorList>
    </citation>
    <scope>NUCLEOTIDE SEQUENCE [LARGE SCALE GENOMIC DNA]</scope>
    <source>
        <strain evidence="2 3">MBT-4</strain>
    </source>
</reference>
<name>A0ABS5MW57_9PSED</name>
<dbReference type="EMBL" id="JAGYHF010000004">
    <property type="protein sequence ID" value="MBS4078274.1"/>
    <property type="molecule type" value="Genomic_DNA"/>
</dbReference>
<feature type="transmembrane region" description="Helical" evidence="1">
    <location>
        <begin position="47"/>
        <end position="67"/>
    </location>
</feature>
<sequence length="119" mass="13839">MNFRCPDCNHLVSHIPPTHKCPDCGHFSHDWLIDDWESFAAIKRRHIHYNLIIMGLVLINILAAILYQSTNPFQWLINLIFLPAFISWILCRKQLSQKAHYKGHKGNIVFPWFAGFGGL</sequence>
<dbReference type="Proteomes" id="UP000676035">
    <property type="component" value="Unassembled WGS sequence"/>
</dbReference>
<keyword evidence="1" id="KW-1133">Transmembrane helix</keyword>
<organism evidence="2 3">
    <name type="scientific">Pseudomonas rustica</name>
    <dbReference type="NCBI Taxonomy" id="2827099"/>
    <lineage>
        <taxon>Bacteria</taxon>
        <taxon>Pseudomonadati</taxon>
        <taxon>Pseudomonadota</taxon>
        <taxon>Gammaproteobacteria</taxon>
        <taxon>Pseudomonadales</taxon>
        <taxon>Pseudomonadaceae</taxon>
        <taxon>Pseudomonas</taxon>
    </lineage>
</organism>
<protein>
    <recommendedName>
        <fullName evidence="4">DUF983 domain-containing protein</fullName>
    </recommendedName>
</protein>
<comment type="caution">
    <text evidence="2">The sequence shown here is derived from an EMBL/GenBank/DDBJ whole genome shotgun (WGS) entry which is preliminary data.</text>
</comment>
<keyword evidence="1" id="KW-0472">Membrane</keyword>